<dbReference type="AlphaFoldDB" id="A0A2T7WCG3"/>
<dbReference type="RefSeq" id="WP_116537988.1">
    <property type="nucleotide sequence ID" value="NZ_QDFT01000028.1"/>
</dbReference>
<evidence type="ECO:0000313" key="1">
    <source>
        <dbReference type="EMBL" id="PVE69275.1"/>
    </source>
</evidence>
<protein>
    <submittedName>
        <fullName evidence="1">Uncharacterized protein</fullName>
    </submittedName>
</protein>
<dbReference type="EMBL" id="QDFT01000028">
    <property type="protein sequence ID" value="PVE69275.1"/>
    <property type="molecule type" value="Genomic_DNA"/>
</dbReference>
<dbReference type="Proteomes" id="UP000244649">
    <property type="component" value="Unassembled WGS sequence"/>
</dbReference>
<evidence type="ECO:0000313" key="2">
    <source>
        <dbReference type="Proteomes" id="UP000244649"/>
    </source>
</evidence>
<sequence length="155" mass="17571">MRLFGPRFYVVSLEVPFGFGEDAELDHDPASLGQGRKPFRRIDLTLYELPIPDFTTTYGIYFATPHLAEQLRPFSGLRERDFTLSFDPQMEELGAFEGKQLPELVCFDVTGTFGTDDFSQLEGQAGLLTSDKAIAVLRRFDLGQLATIRRFRPAR</sequence>
<organism evidence="1 2">
    <name type="scientific">Microbacterium testaceum</name>
    <name type="common">Aureobacterium testaceum</name>
    <name type="synonym">Brevibacterium testaceum</name>
    <dbReference type="NCBI Taxonomy" id="2033"/>
    <lineage>
        <taxon>Bacteria</taxon>
        <taxon>Bacillati</taxon>
        <taxon>Actinomycetota</taxon>
        <taxon>Actinomycetes</taxon>
        <taxon>Micrococcales</taxon>
        <taxon>Microbacteriaceae</taxon>
        <taxon>Microbacterium</taxon>
    </lineage>
</organism>
<gene>
    <name evidence="1" type="ORF">DC432_11345</name>
</gene>
<comment type="caution">
    <text evidence="1">The sequence shown here is derived from an EMBL/GenBank/DDBJ whole genome shotgun (WGS) entry which is preliminary data.</text>
</comment>
<proteinExistence type="predicted"/>
<accession>A0A2T7WCG3</accession>
<name>A0A2T7WCG3_MICTE</name>
<reference evidence="1 2" key="1">
    <citation type="submission" date="2018-04" db="EMBL/GenBank/DDBJ databases">
        <authorList>
            <person name="Go L.Y."/>
            <person name="Mitchell J.A."/>
        </authorList>
    </citation>
    <scope>NUCLEOTIDE SEQUENCE [LARGE SCALE GENOMIC DNA]</scope>
    <source>
        <strain evidence="1 2">TPD7010</strain>
    </source>
</reference>